<dbReference type="GO" id="GO:0009086">
    <property type="term" value="P:methionine biosynthetic process"/>
    <property type="evidence" value="ECO:0007669"/>
    <property type="project" value="InterPro"/>
</dbReference>
<comment type="pathway">
    <text evidence="5">Amino-acid biosynthesis; L-methionine biosynthesis via de novo pathway.</text>
</comment>
<keyword evidence="4 6" id="KW-0862">Zinc</keyword>
<evidence type="ECO:0000256" key="1">
    <source>
        <dbReference type="ARBA" id="ARBA00022603"/>
    </source>
</evidence>
<dbReference type="AlphaFoldDB" id="A0A6J0C128"/>
<feature type="binding site" evidence="6 7">
    <location>
        <position position="300"/>
    </location>
    <ligand>
        <name>Zn(2+)</name>
        <dbReference type="ChEBI" id="CHEBI:29105"/>
    </ligand>
</feature>
<keyword evidence="1 7" id="KW-0489">Methyltransferase</keyword>
<evidence type="ECO:0000313" key="9">
    <source>
        <dbReference type="Proteomes" id="UP000829291"/>
    </source>
</evidence>
<dbReference type="InParanoid" id="A0A6J0C128"/>
<keyword evidence="2 7" id="KW-0808">Transferase</keyword>
<dbReference type="NCBIfam" id="NF007020">
    <property type="entry name" value="PRK09485.1"/>
    <property type="match status" value="1"/>
</dbReference>
<feature type="binding site" evidence="6 7">
    <location>
        <position position="233"/>
    </location>
    <ligand>
        <name>Zn(2+)</name>
        <dbReference type="ChEBI" id="CHEBI:29105"/>
    </ligand>
</feature>
<dbReference type="InterPro" id="IPR017226">
    <property type="entry name" value="BHMT-like"/>
</dbReference>
<keyword evidence="3 6" id="KW-0479">Metal-binding</keyword>
<dbReference type="GO" id="GO:0033528">
    <property type="term" value="P:S-methylmethionine cycle"/>
    <property type="evidence" value="ECO:0007669"/>
    <property type="project" value="TreeGrafter"/>
</dbReference>
<dbReference type="RefSeq" id="XP_015520143.1">
    <property type="nucleotide sequence ID" value="XM_015664657.2"/>
</dbReference>
<dbReference type="KEGG" id="nlo:107224557"/>
<accession>A0A6J0C128</accession>
<dbReference type="InterPro" id="IPR051486">
    <property type="entry name" value="Hcy_S-methyltransferase"/>
</dbReference>
<evidence type="ECO:0000256" key="4">
    <source>
        <dbReference type="ARBA" id="ARBA00022833"/>
    </source>
</evidence>
<proteinExistence type="predicted"/>
<evidence type="ECO:0000313" key="10">
    <source>
        <dbReference type="RefSeq" id="XP_015520143.1"/>
    </source>
</evidence>
<dbReference type="PIRSF" id="PIRSF037505">
    <property type="entry name" value="Betaine_HMT"/>
    <property type="match status" value="1"/>
</dbReference>
<dbReference type="GO" id="GO:0008270">
    <property type="term" value="F:zinc ion binding"/>
    <property type="evidence" value="ECO:0007669"/>
    <property type="project" value="InterPro"/>
</dbReference>
<evidence type="ECO:0000256" key="7">
    <source>
        <dbReference type="PROSITE-ProRule" id="PRU00333"/>
    </source>
</evidence>
<dbReference type="Gene3D" id="3.20.20.330">
    <property type="entry name" value="Homocysteine-binding-like domain"/>
    <property type="match status" value="1"/>
</dbReference>
<dbReference type="FunCoup" id="A0A6J0C128">
    <property type="interactions" value="77"/>
</dbReference>
<dbReference type="GO" id="GO:0032259">
    <property type="term" value="P:methylation"/>
    <property type="evidence" value="ECO:0007669"/>
    <property type="project" value="UniProtKB-KW"/>
</dbReference>
<feature type="binding site" evidence="6 7">
    <location>
        <position position="301"/>
    </location>
    <ligand>
        <name>Zn(2+)</name>
        <dbReference type="ChEBI" id="CHEBI:29105"/>
    </ligand>
</feature>
<protein>
    <submittedName>
        <fullName evidence="10">Homocysteine S-methyltransferase</fullName>
    </submittedName>
</protein>
<organism evidence="10">
    <name type="scientific">Neodiprion lecontei</name>
    <name type="common">Redheaded pine sawfly</name>
    <dbReference type="NCBI Taxonomy" id="441921"/>
    <lineage>
        <taxon>Eukaryota</taxon>
        <taxon>Metazoa</taxon>
        <taxon>Ecdysozoa</taxon>
        <taxon>Arthropoda</taxon>
        <taxon>Hexapoda</taxon>
        <taxon>Insecta</taxon>
        <taxon>Pterygota</taxon>
        <taxon>Neoptera</taxon>
        <taxon>Endopterygota</taxon>
        <taxon>Hymenoptera</taxon>
        <taxon>Tenthredinoidea</taxon>
        <taxon>Diprionidae</taxon>
        <taxon>Diprioninae</taxon>
        <taxon>Neodiprion</taxon>
    </lineage>
</organism>
<dbReference type="OrthoDB" id="261426at2759"/>
<dbReference type="GO" id="GO:0008898">
    <property type="term" value="F:S-adenosylmethionine-homocysteine S-methyltransferase activity"/>
    <property type="evidence" value="ECO:0007669"/>
    <property type="project" value="TreeGrafter"/>
</dbReference>
<comment type="cofactor">
    <cofactor evidence="6">
        <name>Zn(2+)</name>
        <dbReference type="ChEBI" id="CHEBI:29105"/>
    </cofactor>
    <text evidence="6">Binds 1 zinc ion per subunit.</text>
</comment>
<dbReference type="InterPro" id="IPR003726">
    <property type="entry name" value="HCY_dom"/>
</dbReference>
<evidence type="ECO:0000256" key="2">
    <source>
        <dbReference type="ARBA" id="ARBA00022679"/>
    </source>
</evidence>
<evidence type="ECO:0000259" key="8">
    <source>
        <dbReference type="PROSITE" id="PS50970"/>
    </source>
</evidence>
<dbReference type="SUPFAM" id="SSF82282">
    <property type="entry name" value="Homocysteine S-methyltransferase"/>
    <property type="match status" value="1"/>
</dbReference>
<dbReference type="PANTHER" id="PTHR46015">
    <property type="entry name" value="ZGC:172121"/>
    <property type="match status" value="1"/>
</dbReference>
<gene>
    <name evidence="10" type="primary">LOC107224557</name>
</gene>
<evidence type="ECO:0000256" key="3">
    <source>
        <dbReference type="ARBA" id="ARBA00022723"/>
    </source>
</evidence>
<sequence>MSLDSSKERGKVKILDGGFSTQLSVHVGNKVDGDPLWTARFLATNPDAVLATHLDFLRAGADIIQTNTYQASIGGFMKHLNLTAEESLALIKSAVDIAKEAIKIHSAETKDDRKLIVGTIGPYGAALHNGSEYTGAYDPDVTVEAIKNWHKPRLEVLVKGGVDLLAFETIPNKIEAEALVDLLRDYPAMKAWLSFSCRQDGRSLADGSNFKEVALACFVKALPGQIVAVGVNCIAPRCVSPLLAEINKDRKEDSLPLVVYPNSGERYVVSEGWQPGETTDSLENFVADWLNLGVRYIGGCCRTYAKDITLIRDAVKRWETETLK</sequence>
<dbReference type="InterPro" id="IPR036589">
    <property type="entry name" value="HCY_dom_sf"/>
</dbReference>
<dbReference type="Pfam" id="PF02574">
    <property type="entry name" value="S-methyl_trans"/>
    <property type="match status" value="1"/>
</dbReference>
<evidence type="ECO:0000256" key="5">
    <source>
        <dbReference type="ARBA" id="ARBA00034478"/>
    </source>
</evidence>
<dbReference type="PANTHER" id="PTHR46015:SF1">
    <property type="entry name" value="HOMOCYSTEINE S-METHYLTRANSFERASE-LIKE ISOFORM 1"/>
    <property type="match status" value="1"/>
</dbReference>
<feature type="domain" description="Hcy-binding" evidence="8">
    <location>
        <begin position="1"/>
        <end position="315"/>
    </location>
</feature>
<evidence type="ECO:0000256" key="6">
    <source>
        <dbReference type="PIRSR" id="PIRSR037505-2"/>
    </source>
</evidence>
<dbReference type="FunFam" id="3.20.20.330:FF:000002">
    <property type="entry name" value="Homocysteine S-methyltransferase"/>
    <property type="match status" value="1"/>
</dbReference>
<dbReference type="PROSITE" id="PS50970">
    <property type="entry name" value="HCY"/>
    <property type="match status" value="1"/>
</dbReference>
<keyword evidence="9" id="KW-1185">Reference proteome</keyword>
<reference evidence="10" key="1">
    <citation type="submission" date="2025-08" db="UniProtKB">
        <authorList>
            <consortium name="RefSeq"/>
        </authorList>
    </citation>
    <scope>IDENTIFICATION</scope>
    <source>
        <tissue evidence="10">Thorax and Abdomen</tissue>
    </source>
</reference>
<name>A0A6J0C128_NEOLC</name>
<dbReference type="UniPathway" id="UPA00051">
    <property type="reaction ID" value="UER00083"/>
</dbReference>
<dbReference type="Proteomes" id="UP000829291">
    <property type="component" value="Chromosome 6"/>
</dbReference>
<dbReference type="GeneID" id="107224557"/>